<keyword evidence="11" id="KW-0969">Cilium</keyword>
<dbReference type="InterPro" id="IPR007412">
    <property type="entry name" value="FlgM"/>
</dbReference>
<proteinExistence type="inferred from homology"/>
<reference evidence="11 12" key="1">
    <citation type="submission" date="2016-11" db="EMBL/GenBank/DDBJ databases">
        <title>Mixed transmission modes and dynamic genome evolution in an obligate animal-bacterial symbiosis.</title>
        <authorList>
            <person name="Russell S.L."/>
            <person name="Corbett-Detig R.B."/>
            <person name="Cavanaugh C.M."/>
        </authorList>
    </citation>
    <scope>NUCLEOTIDE SEQUENCE [LARGE SCALE GENOMIC DNA]</scope>
    <source>
        <strain evidence="11">Sveles-Q1</strain>
    </source>
</reference>
<dbReference type="Pfam" id="PF04316">
    <property type="entry name" value="FlgM"/>
    <property type="match status" value="1"/>
</dbReference>
<evidence type="ECO:0000256" key="7">
    <source>
        <dbReference type="ARBA" id="ARBA00024739"/>
    </source>
</evidence>
<dbReference type="GO" id="GO:0045892">
    <property type="term" value="P:negative regulation of DNA-templated transcription"/>
    <property type="evidence" value="ECO:0007669"/>
    <property type="project" value="InterPro"/>
</dbReference>
<dbReference type="InterPro" id="IPR035890">
    <property type="entry name" value="Anti-sigma-28_factor_FlgM_sf"/>
</dbReference>
<evidence type="ECO:0000256" key="1">
    <source>
        <dbReference type="ARBA" id="ARBA00005322"/>
    </source>
</evidence>
<evidence type="ECO:0000313" key="12">
    <source>
        <dbReference type="Proteomes" id="UP000191110"/>
    </source>
</evidence>
<keyword evidence="4" id="KW-1005">Bacterial flagellum biogenesis</keyword>
<dbReference type="InterPro" id="IPR031316">
    <property type="entry name" value="FlgM_C"/>
</dbReference>
<accession>A0A1T2L8T0</accession>
<keyword evidence="5" id="KW-0805">Transcription regulation</keyword>
<feature type="domain" description="Anti-sigma-28 factor FlgM C-terminal" evidence="10">
    <location>
        <begin position="43"/>
        <end position="96"/>
    </location>
</feature>
<evidence type="ECO:0000256" key="5">
    <source>
        <dbReference type="ARBA" id="ARBA00023015"/>
    </source>
</evidence>
<dbReference type="SUPFAM" id="SSF101498">
    <property type="entry name" value="Anti-sigma factor FlgM"/>
    <property type="match status" value="1"/>
</dbReference>
<protein>
    <recommendedName>
        <fullName evidence="2">Negative regulator of flagellin synthesis</fullName>
    </recommendedName>
    <alternativeName>
        <fullName evidence="8">Anti-sigma-28 factor</fullName>
    </alternativeName>
</protein>
<evidence type="ECO:0000259" key="10">
    <source>
        <dbReference type="Pfam" id="PF04316"/>
    </source>
</evidence>
<dbReference type="NCBIfam" id="TIGR03824">
    <property type="entry name" value="FlgM_jcvi"/>
    <property type="match status" value="1"/>
</dbReference>
<feature type="compositionally biased region" description="Basic and acidic residues" evidence="9">
    <location>
        <begin position="20"/>
        <end position="34"/>
    </location>
</feature>
<feature type="compositionally biased region" description="Polar residues" evidence="9">
    <location>
        <begin position="7"/>
        <end position="19"/>
    </location>
</feature>
<evidence type="ECO:0000256" key="4">
    <source>
        <dbReference type="ARBA" id="ARBA00022795"/>
    </source>
</evidence>
<comment type="similarity">
    <text evidence="1">Belongs to the FlgM family.</text>
</comment>
<dbReference type="RefSeq" id="WP_078482739.1">
    <property type="nucleotide sequence ID" value="NZ_MPRL01000009.1"/>
</dbReference>
<dbReference type="EMBL" id="MPRL01000009">
    <property type="protein sequence ID" value="OOZ41491.1"/>
    <property type="molecule type" value="Genomic_DNA"/>
</dbReference>
<sequence>MGIEINGLNNRATQGAGTSKQDKEVQGGKGESADKGAPTTQGDSVSLTDTASRLSNLSEALADTPVVNTDKVAAFREAIANGSYQVNPEKVAEKLMGLEESLG</sequence>
<feature type="region of interest" description="Disordered" evidence="9">
    <location>
        <begin position="1"/>
        <end position="46"/>
    </location>
</feature>
<comment type="function">
    <text evidence="7">Responsible for the coupling of flagellin expression to flagellar assembly by preventing expression of the flagellin genes when a component of the middle class of proteins is defective. It negatively regulates flagellar genes by inhibiting the activity of FliA by directly binding to FliA.</text>
</comment>
<evidence type="ECO:0000256" key="2">
    <source>
        <dbReference type="ARBA" id="ARBA00017823"/>
    </source>
</evidence>
<dbReference type="AlphaFoldDB" id="A0A1T2L8T0"/>
<keyword evidence="12" id="KW-1185">Reference proteome</keyword>
<keyword evidence="11" id="KW-0282">Flagellum</keyword>
<keyword evidence="11" id="KW-0966">Cell projection</keyword>
<organism evidence="11 12">
    <name type="scientific">Solemya pervernicosa gill symbiont</name>
    <dbReference type="NCBI Taxonomy" id="642797"/>
    <lineage>
        <taxon>Bacteria</taxon>
        <taxon>Pseudomonadati</taxon>
        <taxon>Pseudomonadota</taxon>
        <taxon>Gammaproteobacteria</taxon>
        <taxon>sulfur-oxidizing symbionts</taxon>
    </lineage>
</organism>
<evidence type="ECO:0000313" key="11">
    <source>
        <dbReference type="EMBL" id="OOZ41491.1"/>
    </source>
</evidence>
<comment type="caution">
    <text evidence="11">The sequence shown here is derived from an EMBL/GenBank/DDBJ whole genome shotgun (WGS) entry which is preliminary data.</text>
</comment>
<keyword evidence="6" id="KW-0804">Transcription</keyword>
<evidence type="ECO:0000256" key="6">
    <source>
        <dbReference type="ARBA" id="ARBA00023163"/>
    </source>
</evidence>
<evidence type="ECO:0000256" key="8">
    <source>
        <dbReference type="ARBA" id="ARBA00030117"/>
    </source>
</evidence>
<evidence type="ECO:0000256" key="9">
    <source>
        <dbReference type="SAM" id="MobiDB-lite"/>
    </source>
</evidence>
<name>A0A1T2L8T0_9GAMM</name>
<dbReference type="GO" id="GO:0044781">
    <property type="term" value="P:bacterial-type flagellum organization"/>
    <property type="evidence" value="ECO:0007669"/>
    <property type="project" value="UniProtKB-KW"/>
</dbReference>
<keyword evidence="3" id="KW-0678">Repressor</keyword>
<gene>
    <name evidence="11" type="ORF">BOW53_03715</name>
</gene>
<dbReference type="OrthoDB" id="5738369at2"/>
<evidence type="ECO:0000256" key="3">
    <source>
        <dbReference type="ARBA" id="ARBA00022491"/>
    </source>
</evidence>
<dbReference type="Proteomes" id="UP000191110">
    <property type="component" value="Unassembled WGS sequence"/>
</dbReference>